<dbReference type="Proteomes" id="UP001620514">
    <property type="component" value="Unassembled WGS sequence"/>
</dbReference>
<dbReference type="EMBL" id="JBIYDN010000002">
    <property type="protein sequence ID" value="MFK4440781.1"/>
    <property type="molecule type" value="Genomic_DNA"/>
</dbReference>
<evidence type="ECO:0008006" key="3">
    <source>
        <dbReference type="Google" id="ProtNLM"/>
    </source>
</evidence>
<keyword evidence="2" id="KW-1185">Reference proteome</keyword>
<protein>
    <recommendedName>
        <fullName evidence="3">Transposase</fullName>
    </recommendedName>
</protein>
<reference evidence="1 2" key="1">
    <citation type="submission" date="2024-10" db="EMBL/GenBank/DDBJ databases">
        <authorList>
            <person name="Deangelis K."/>
            <person name="Huntemann M."/>
            <person name="Clum A."/>
            <person name="Wang J."/>
            <person name="Palaniappan K."/>
            <person name="Ritter S."/>
            <person name="Chen I.-M."/>
            <person name="Stamatis D."/>
            <person name="Reddy T."/>
            <person name="O'Malley R."/>
            <person name="Daum C."/>
            <person name="Ng V."/>
            <person name="Ivanova N."/>
            <person name="Kyrpides N."/>
            <person name="Woyke T."/>
        </authorList>
    </citation>
    <scope>NUCLEOTIDE SEQUENCE [LARGE SCALE GENOMIC DNA]</scope>
    <source>
        <strain evidence="1 2">GAS97</strain>
    </source>
</reference>
<evidence type="ECO:0000313" key="2">
    <source>
        <dbReference type="Proteomes" id="UP001620514"/>
    </source>
</evidence>
<name>A0ABW8MAV5_9BURK</name>
<evidence type="ECO:0000313" key="1">
    <source>
        <dbReference type="EMBL" id="MFK4440781.1"/>
    </source>
</evidence>
<sequence>MPLEFASEYIGKIIYPRRRTQGYHRRVERAFVRQRNHIPVQESNGMSPGAGG</sequence>
<gene>
    <name evidence="1" type="ORF">ABH943_000787</name>
</gene>
<accession>A0ABW8MAV5</accession>
<organism evidence="1 2">
    <name type="scientific">Caballeronia udeis</name>
    <dbReference type="NCBI Taxonomy" id="1232866"/>
    <lineage>
        <taxon>Bacteria</taxon>
        <taxon>Pseudomonadati</taxon>
        <taxon>Pseudomonadota</taxon>
        <taxon>Betaproteobacteria</taxon>
        <taxon>Burkholderiales</taxon>
        <taxon>Burkholderiaceae</taxon>
        <taxon>Caballeronia</taxon>
    </lineage>
</organism>
<reference evidence="1 2" key="2">
    <citation type="submission" date="2024-11" db="EMBL/GenBank/DDBJ databases">
        <title>Using genomics to understand microbial adaptation to soil warming.</title>
        <authorList>
            <person name="Deangelis K.M. PhD."/>
        </authorList>
    </citation>
    <scope>NUCLEOTIDE SEQUENCE [LARGE SCALE GENOMIC DNA]</scope>
    <source>
        <strain evidence="1 2">GAS97</strain>
    </source>
</reference>
<proteinExistence type="predicted"/>
<comment type="caution">
    <text evidence="1">The sequence shown here is derived from an EMBL/GenBank/DDBJ whole genome shotgun (WGS) entry which is preliminary data.</text>
</comment>